<evidence type="ECO:0000313" key="6">
    <source>
        <dbReference type="Proteomes" id="UP000724657"/>
    </source>
</evidence>
<accession>A0A9E2NWX9</accession>
<dbReference type="PANTHER" id="PTHR13799">
    <property type="entry name" value="NGG1 INTERACTING FACTOR 3"/>
    <property type="match status" value="1"/>
</dbReference>
<feature type="binding site" evidence="4">
    <location>
        <position position="228"/>
    </location>
    <ligand>
        <name>a divalent metal cation</name>
        <dbReference type="ChEBI" id="CHEBI:60240"/>
        <label>1</label>
    </ligand>
</feature>
<dbReference type="NCBIfam" id="TIGR00486">
    <property type="entry name" value="YbgI_SA1388"/>
    <property type="match status" value="1"/>
</dbReference>
<dbReference type="PANTHER" id="PTHR13799:SF14">
    <property type="entry name" value="GTP CYCLOHYDROLASE 1 TYPE 2 HOMOLOG"/>
    <property type="match status" value="1"/>
</dbReference>
<proteinExistence type="inferred from homology"/>
<dbReference type="EMBL" id="JAHLFN010000031">
    <property type="protein sequence ID" value="MBU3842080.1"/>
    <property type="molecule type" value="Genomic_DNA"/>
</dbReference>
<dbReference type="InterPro" id="IPR002678">
    <property type="entry name" value="DUF34/NIF3"/>
</dbReference>
<reference evidence="5" key="1">
    <citation type="journal article" date="2021" name="PeerJ">
        <title>Extensive microbial diversity within the chicken gut microbiome revealed by metagenomics and culture.</title>
        <authorList>
            <person name="Gilroy R."/>
            <person name="Ravi A."/>
            <person name="Getino M."/>
            <person name="Pursley I."/>
            <person name="Horton D.L."/>
            <person name="Alikhan N.F."/>
            <person name="Baker D."/>
            <person name="Gharbi K."/>
            <person name="Hall N."/>
            <person name="Watson M."/>
            <person name="Adriaenssens E.M."/>
            <person name="Foster-Nyarko E."/>
            <person name="Jarju S."/>
            <person name="Secka A."/>
            <person name="Antonio M."/>
            <person name="Oren A."/>
            <person name="Chaudhuri R.R."/>
            <person name="La Ragione R."/>
            <person name="Hildebrand F."/>
            <person name="Pallen M.J."/>
        </authorList>
    </citation>
    <scope>NUCLEOTIDE SEQUENCE</scope>
    <source>
        <strain evidence="5">A6-441</strain>
    </source>
</reference>
<dbReference type="Gene3D" id="3.40.1390.30">
    <property type="entry name" value="NIF3 (NGG1p interacting factor 3)-like"/>
    <property type="match status" value="2"/>
</dbReference>
<dbReference type="GO" id="GO:0046872">
    <property type="term" value="F:metal ion binding"/>
    <property type="evidence" value="ECO:0007669"/>
    <property type="project" value="UniProtKB-KW"/>
</dbReference>
<feature type="binding site" evidence="4">
    <location>
        <position position="224"/>
    </location>
    <ligand>
        <name>a divalent metal cation</name>
        <dbReference type="ChEBI" id="CHEBI:60240"/>
        <label>1</label>
    </ligand>
</feature>
<name>A0A9E2NWX9_9FUSO</name>
<feature type="binding site" evidence="4">
    <location>
        <position position="64"/>
    </location>
    <ligand>
        <name>a divalent metal cation</name>
        <dbReference type="ChEBI" id="CHEBI:60240"/>
        <label>2</label>
    </ligand>
</feature>
<reference evidence="5" key="2">
    <citation type="submission" date="2021-04" db="EMBL/GenBank/DDBJ databases">
        <authorList>
            <person name="Gilroy R."/>
        </authorList>
    </citation>
    <scope>NUCLEOTIDE SEQUENCE</scope>
    <source>
        <strain evidence="5">A6-441</strain>
    </source>
</reference>
<comment type="caution">
    <text evidence="5">The sequence shown here is derived from an EMBL/GenBank/DDBJ whole genome shotgun (WGS) entry which is preliminary data.</text>
</comment>
<dbReference type="InterPro" id="IPR036069">
    <property type="entry name" value="DUF34/NIF3_sf"/>
</dbReference>
<comment type="similarity">
    <text evidence="1">Belongs to the GTP cyclohydrolase I type 2/NIF3 family.</text>
</comment>
<sequence>MITKDVIRELELNFPKNLAEEWDNVGLLIGDNKREIKKIQLSLDATEKAIDNAIENGVDMLVTHHPMIFKGIKNIDYSTLLGRKIIKLIENRINLYALHTNLDSALNGLNDYIIKELGVSNSKVIDENINGENCGIGRVYKLDKETTIASYIKLLKEKLEIENVRLVGEESSLIRKIAIVNGSGMSYWRKVKKLDVDLFITGDVGYHEALDAMESGLNLIDIGHFEGEKCFAQLLKSYFEKMSIDVIIYNDGPIFKNY</sequence>
<keyword evidence="3 4" id="KW-0479">Metal-binding</keyword>
<dbReference type="AlphaFoldDB" id="A0A9E2NWX9"/>
<evidence type="ECO:0000256" key="1">
    <source>
        <dbReference type="ARBA" id="ARBA00006964"/>
    </source>
</evidence>
<feature type="binding site" evidence="4">
    <location>
        <position position="65"/>
    </location>
    <ligand>
        <name>a divalent metal cation</name>
        <dbReference type="ChEBI" id="CHEBI:60240"/>
        <label>1</label>
    </ligand>
</feature>
<dbReference type="SUPFAM" id="SSF102705">
    <property type="entry name" value="NIF3 (NGG1p interacting factor 3)-like"/>
    <property type="match status" value="1"/>
</dbReference>
<dbReference type="Proteomes" id="UP000724657">
    <property type="component" value="Unassembled WGS sequence"/>
</dbReference>
<evidence type="ECO:0000256" key="4">
    <source>
        <dbReference type="PIRSR" id="PIRSR602678-1"/>
    </source>
</evidence>
<dbReference type="GO" id="GO:0005737">
    <property type="term" value="C:cytoplasm"/>
    <property type="evidence" value="ECO:0007669"/>
    <property type="project" value="TreeGrafter"/>
</dbReference>
<gene>
    <name evidence="5" type="ORF">IAA47_03720</name>
</gene>
<dbReference type="FunFam" id="3.40.1390.30:FF:000001">
    <property type="entry name" value="GTP cyclohydrolase 1 type 2"/>
    <property type="match status" value="1"/>
</dbReference>
<evidence type="ECO:0000313" key="5">
    <source>
        <dbReference type="EMBL" id="MBU3842080.1"/>
    </source>
</evidence>
<dbReference type="Pfam" id="PF01784">
    <property type="entry name" value="DUF34_NIF3"/>
    <property type="match status" value="1"/>
</dbReference>
<organism evidence="5 6">
    <name type="scientific">Candidatus Fusobacterium pullicola</name>
    <dbReference type="NCBI Taxonomy" id="2838601"/>
    <lineage>
        <taxon>Bacteria</taxon>
        <taxon>Fusobacteriati</taxon>
        <taxon>Fusobacteriota</taxon>
        <taxon>Fusobacteriia</taxon>
        <taxon>Fusobacteriales</taxon>
        <taxon>Fusobacteriaceae</taxon>
        <taxon>Fusobacterium</taxon>
    </lineage>
</organism>
<evidence type="ECO:0000256" key="2">
    <source>
        <dbReference type="ARBA" id="ARBA00022112"/>
    </source>
</evidence>
<feature type="binding site" evidence="4">
    <location>
        <position position="103"/>
    </location>
    <ligand>
        <name>a divalent metal cation</name>
        <dbReference type="ChEBI" id="CHEBI:60240"/>
        <label>1</label>
    </ligand>
</feature>
<evidence type="ECO:0000256" key="3">
    <source>
        <dbReference type="ARBA" id="ARBA00022723"/>
    </source>
</evidence>
<protein>
    <recommendedName>
        <fullName evidence="2">GTP cyclohydrolase 1 type 2 homolog</fullName>
    </recommendedName>
</protein>